<evidence type="ECO:0000313" key="1">
    <source>
        <dbReference type="EMBL" id="MDQ0913406.1"/>
    </source>
</evidence>
<reference evidence="1" key="1">
    <citation type="submission" date="2023-07" db="EMBL/GenBank/DDBJ databases">
        <title>Comparative genomics of wheat-associated soil bacteria to identify genetic determinants of phenazine resistance.</title>
        <authorList>
            <person name="Mouncey N."/>
        </authorList>
    </citation>
    <scope>NUCLEOTIDE SEQUENCE</scope>
    <source>
        <strain evidence="1">V4I22</strain>
    </source>
</reference>
<dbReference type="RefSeq" id="WP_306986352.1">
    <property type="nucleotide sequence ID" value="NZ_JAUSZV010000005.1"/>
</dbReference>
<sequence length="50" mass="5437">MVTGGLRNVLADWTDYDRAGFSLAKILGVFPGGRSFGSVKWMFWGDGSPL</sequence>
<name>A0AAW8FWU5_9ACTN</name>
<evidence type="ECO:0000313" key="2">
    <source>
        <dbReference type="Proteomes" id="UP001234216"/>
    </source>
</evidence>
<gene>
    <name evidence="1" type="ORF">QFZ22_009391</name>
</gene>
<protein>
    <submittedName>
        <fullName evidence="1">Uncharacterized protein</fullName>
    </submittedName>
</protein>
<comment type="caution">
    <text evidence="1">The sequence shown here is derived from an EMBL/GenBank/DDBJ whole genome shotgun (WGS) entry which is preliminary data.</text>
</comment>
<dbReference type="AlphaFoldDB" id="A0AAW8FWU5"/>
<dbReference type="Proteomes" id="UP001234216">
    <property type="component" value="Unassembled WGS sequence"/>
</dbReference>
<proteinExistence type="predicted"/>
<accession>A0AAW8FWU5</accession>
<organism evidence="1 2">
    <name type="scientific">Streptomyces canus</name>
    <dbReference type="NCBI Taxonomy" id="58343"/>
    <lineage>
        <taxon>Bacteria</taxon>
        <taxon>Bacillati</taxon>
        <taxon>Actinomycetota</taxon>
        <taxon>Actinomycetes</taxon>
        <taxon>Kitasatosporales</taxon>
        <taxon>Streptomycetaceae</taxon>
        <taxon>Streptomyces</taxon>
        <taxon>Streptomyces aurantiacus group</taxon>
    </lineage>
</organism>
<dbReference type="EMBL" id="JAUSZV010000005">
    <property type="protein sequence ID" value="MDQ0913406.1"/>
    <property type="molecule type" value="Genomic_DNA"/>
</dbReference>